<dbReference type="PANTHER" id="PTHR30336:SF4">
    <property type="entry name" value="ENVELOPE BIOGENESIS FACTOR ELYC"/>
    <property type="match status" value="1"/>
</dbReference>
<keyword evidence="3" id="KW-1185">Reference proteome</keyword>
<dbReference type="InterPro" id="IPR003848">
    <property type="entry name" value="DUF218"/>
</dbReference>
<dbReference type="InterPro" id="IPR051599">
    <property type="entry name" value="Cell_Envelope_Assoc"/>
</dbReference>
<dbReference type="GO" id="GO:0000270">
    <property type="term" value="P:peptidoglycan metabolic process"/>
    <property type="evidence" value="ECO:0007669"/>
    <property type="project" value="TreeGrafter"/>
</dbReference>
<name>A0A3T0E6K7_9PROT</name>
<reference evidence="2 3" key="1">
    <citation type="submission" date="2016-12" db="EMBL/GenBank/DDBJ databases">
        <title>The genome of dimorphic prosthecate Glycocaulis alkaliphilus 6b-8t, isolated from crude oil dictates its adaptability in petroleum environments.</title>
        <authorList>
            <person name="Wu X.-L."/>
            <person name="Geng S."/>
        </authorList>
    </citation>
    <scope>NUCLEOTIDE SEQUENCE [LARGE SCALE GENOMIC DNA]</scope>
    <source>
        <strain evidence="2 3">6B-8</strain>
    </source>
</reference>
<dbReference type="CDD" id="cd06259">
    <property type="entry name" value="YdcF-like"/>
    <property type="match status" value="1"/>
</dbReference>
<proteinExistence type="predicted"/>
<dbReference type="KEGG" id="gak:X907_0381"/>
<dbReference type="RefSeq" id="WP_127565369.1">
    <property type="nucleotide sequence ID" value="NZ_BMFB01000006.1"/>
</dbReference>
<dbReference type="Gene3D" id="3.40.50.620">
    <property type="entry name" value="HUPs"/>
    <property type="match status" value="1"/>
</dbReference>
<dbReference type="GO" id="GO:0005886">
    <property type="term" value="C:plasma membrane"/>
    <property type="evidence" value="ECO:0007669"/>
    <property type="project" value="TreeGrafter"/>
</dbReference>
<evidence type="ECO:0000313" key="3">
    <source>
        <dbReference type="Proteomes" id="UP000286954"/>
    </source>
</evidence>
<feature type="domain" description="DUF218" evidence="1">
    <location>
        <begin position="42"/>
        <end position="176"/>
    </location>
</feature>
<protein>
    <recommendedName>
        <fullName evidence="1">DUF218 domain-containing protein</fullName>
    </recommendedName>
</protein>
<accession>A0A3T0E6K7</accession>
<gene>
    <name evidence="2" type="ORF">X907_0381</name>
</gene>
<evidence type="ECO:0000259" key="1">
    <source>
        <dbReference type="Pfam" id="PF02698"/>
    </source>
</evidence>
<organism evidence="2 3">
    <name type="scientific">Glycocaulis alkaliphilus</name>
    <dbReference type="NCBI Taxonomy" id="1434191"/>
    <lineage>
        <taxon>Bacteria</taxon>
        <taxon>Pseudomonadati</taxon>
        <taxon>Pseudomonadota</taxon>
        <taxon>Alphaproteobacteria</taxon>
        <taxon>Maricaulales</taxon>
        <taxon>Maricaulaceae</taxon>
        <taxon>Glycocaulis</taxon>
    </lineage>
</organism>
<evidence type="ECO:0000313" key="2">
    <source>
        <dbReference type="EMBL" id="AZU02929.1"/>
    </source>
</evidence>
<dbReference type="Proteomes" id="UP000286954">
    <property type="component" value="Chromosome"/>
</dbReference>
<dbReference type="InterPro" id="IPR014729">
    <property type="entry name" value="Rossmann-like_a/b/a_fold"/>
</dbReference>
<dbReference type="AlphaFoldDB" id="A0A3T0E6K7"/>
<dbReference type="OrthoDB" id="9812311at2"/>
<dbReference type="GO" id="GO:0043164">
    <property type="term" value="P:Gram-negative-bacterium-type cell wall biogenesis"/>
    <property type="evidence" value="ECO:0007669"/>
    <property type="project" value="TreeGrafter"/>
</dbReference>
<sequence>MKAAFSFIRFAAFALVITAVAGFALFVRAGISHVQEEAVSGDAIVALTGGEGRVATGVSVLAQGHGARLLISGGNPEVTMDAIRAAAGAPPELFDCCVDIGIEAANTVGNAEETARWASAHGYQRLVIITSDFHMPRALLELKAAMPERELIPHGVATPPPWSSTRAARRWLQEYLKFSAVYARETVRAPLGGTA</sequence>
<dbReference type="EMBL" id="CP018911">
    <property type="protein sequence ID" value="AZU02929.1"/>
    <property type="molecule type" value="Genomic_DNA"/>
</dbReference>
<dbReference type="Pfam" id="PF02698">
    <property type="entry name" value="DUF218"/>
    <property type="match status" value="1"/>
</dbReference>
<dbReference type="PANTHER" id="PTHR30336">
    <property type="entry name" value="INNER MEMBRANE PROTEIN, PROBABLE PERMEASE"/>
    <property type="match status" value="1"/>
</dbReference>